<keyword evidence="4 5" id="KW-0472">Membrane</keyword>
<name>A0ABX8H0D1_9BACT</name>
<dbReference type="Pfam" id="PF02544">
    <property type="entry name" value="Steroid_dh"/>
    <property type="match status" value="1"/>
</dbReference>
<evidence type="ECO:0000313" key="7">
    <source>
        <dbReference type="EMBL" id="QWG08782.1"/>
    </source>
</evidence>
<feature type="domain" description="3-oxo-5-alpha-steroid 4-dehydrogenase C-terminal" evidence="6">
    <location>
        <begin position="109"/>
        <end position="254"/>
    </location>
</feature>
<feature type="transmembrane region" description="Helical" evidence="5">
    <location>
        <begin position="198"/>
        <end position="222"/>
    </location>
</feature>
<dbReference type="PANTHER" id="PTHR10556:SF35">
    <property type="entry name" value="3-OXO-5-ALPHA-STEROID 4-DEHYDROGENASE FAMILY PROTEIN"/>
    <property type="match status" value="1"/>
</dbReference>
<keyword evidence="8" id="KW-1185">Reference proteome</keyword>
<evidence type="ECO:0000259" key="6">
    <source>
        <dbReference type="Pfam" id="PF02544"/>
    </source>
</evidence>
<feature type="transmembrane region" description="Helical" evidence="5">
    <location>
        <begin position="12"/>
        <end position="29"/>
    </location>
</feature>
<feature type="transmembrane region" description="Helical" evidence="5">
    <location>
        <begin position="76"/>
        <end position="94"/>
    </location>
</feature>
<dbReference type="InterPro" id="IPR039357">
    <property type="entry name" value="SRD5A/TECR"/>
</dbReference>
<keyword evidence="3 5" id="KW-1133">Transmembrane helix</keyword>
<sequence>MVTQQQTFENIGWLWIIIALITFCVLFFGKVTAPFGRHTRADWGPMIANSWGWFWMEIISPLGLWIGFYIANDGVFTVSIQALIGMIAWTVHYINRTFIFPFRMPNKKKKMPVIIMGSAIFFNSINGTLNGYFLGHDWVFQSDYLMYLGILLFSIGMYINIKADNILLGLRKPGETHYVIPNKFLFKKICSPNLFGEIIEWVGFLCIAPSVASLSFLIWTLANLMPRARDHYNWYIKKFVDYPKDRFVLFPFIW</sequence>
<dbReference type="EMBL" id="CP076128">
    <property type="protein sequence ID" value="QWG08782.1"/>
    <property type="molecule type" value="Genomic_DNA"/>
</dbReference>
<feature type="transmembrane region" description="Helical" evidence="5">
    <location>
        <begin position="144"/>
        <end position="161"/>
    </location>
</feature>
<evidence type="ECO:0000256" key="3">
    <source>
        <dbReference type="ARBA" id="ARBA00022989"/>
    </source>
</evidence>
<reference evidence="7 8" key="1">
    <citation type="submission" date="2021-05" db="EMBL/GenBank/DDBJ databases">
        <title>Comparative genomic studies on the polysaccharide-degrading batcterial strains of the Flammeovirga genus.</title>
        <authorList>
            <person name="Zewei F."/>
            <person name="Zheng Z."/>
            <person name="Yu L."/>
            <person name="Ruyue G."/>
            <person name="Yanhong M."/>
            <person name="Yuanyuan C."/>
            <person name="Jingyan G."/>
            <person name="Wenjun H."/>
        </authorList>
    </citation>
    <scope>NUCLEOTIDE SEQUENCE [LARGE SCALE GENOMIC DNA]</scope>
    <source>
        <strain evidence="7 8">YS10</strain>
    </source>
</reference>
<gene>
    <name evidence="7" type="ORF">KM029_07525</name>
</gene>
<dbReference type="RefSeq" id="WP_144072691.1">
    <property type="nucleotide sequence ID" value="NZ_CP076128.1"/>
</dbReference>
<feature type="transmembrane region" description="Helical" evidence="5">
    <location>
        <begin position="50"/>
        <end position="70"/>
    </location>
</feature>
<dbReference type="Proteomes" id="UP000682802">
    <property type="component" value="Chromosome 1"/>
</dbReference>
<evidence type="ECO:0000256" key="4">
    <source>
        <dbReference type="ARBA" id="ARBA00023136"/>
    </source>
</evidence>
<dbReference type="InterPro" id="IPR001104">
    <property type="entry name" value="3-oxo-5_a-steroid_4-DH_C"/>
</dbReference>
<organism evidence="7 8">
    <name type="scientific">Flammeovirga kamogawensis</name>
    <dbReference type="NCBI Taxonomy" id="373891"/>
    <lineage>
        <taxon>Bacteria</taxon>
        <taxon>Pseudomonadati</taxon>
        <taxon>Bacteroidota</taxon>
        <taxon>Cytophagia</taxon>
        <taxon>Cytophagales</taxon>
        <taxon>Flammeovirgaceae</taxon>
        <taxon>Flammeovirga</taxon>
    </lineage>
</organism>
<protein>
    <recommendedName>
        <fullName evidence="6">3-oxo-5-alpha-steroid 4-dehydrogenase C-terminal domain-containing protein</fullName>
    </recommendedName>
</protein>
<evidence type="ECO:0000256" key="2">
    <source>
        <dbReference type="ARBA" id="ARBA00022692"/>
    </source>
</evidence>
<evidence type="ECO:0000256" key="5">
    <source>
        <dbReference type="SAM" id="Phobius"/>
    </source>
</evidence>
<dbReference type="PANTHER" id="PTHR10556">
    <property type="entry name" value="3-OXO-5-ALPHA-STEROID 4-DEHYDROGENASE"/>
    <property type="match status" value="1"/>
</dbReference>
<proteinExistence type="predicted"/>
<evidence type="ECO:0000313" key="8">
    <source>
        <dbReference type="Proteomes" id="UP000682802"/>
    </source>
</evidence>
<dbReference type="PROSITE" id="PS50244">
    <property type="entry name" value="S5A_REDUCTASE"/>
    <property type="match status" value="1"/>
</dbReference>
<keyword evidence="2 5" id="KW-0812">Transmembrane</keyword>
<feature type="transmembrane region" description="Helical" evidence="5">
    <location>
        <begin position="114"/>
        <end position="132"/>
    </location>
</feature>
<comment type="subcellular location">
    <subcellularLocation>
        <location evidence="1">Membrane</location>
        <topology evidence="1">Multi-pass membrane protein</topology>
    </subcellularLocation>
</comment>
<evidence type="ECO:0000256" key="1">
    <source>
        <dbReference type="ARBA" id="ARBA00004141"/>
    </source>
</evidence>
<accession>A0ABX8H0D1</accession>